<dbReference type="EC" id="3.1.1.-" evidence="5"/>
<dbReference type="GO" id="GO:0071555">
    <property type="term" value="P:cell wall organization"/>
    <property type="evidence" value="ECO:0000318"/>
    <property type="project" value="GO_Central"/>
</dbReference>
<dbReference type="RefSeq" id="XP_019051636.1">
    <property type="nucleotide sequence ID" value="XM_019196091.1"/>
</dbReference>
<accession>A0A1U8Q0Y4</accession>
<name>A0A1U8Q0Y4_NELNU</name>
<dbReference type="GeneID" id="104588093"/>
<evidence type="ECO:0000313" key="7">
    <source>
        <dbReference type="RefSeq" id="XP_019051636.1"/>
    </source>
</evidence>
<reference evidence="7" key="1">
    <citation type="submission" date="2025-08" db="UniProtKB">
        <authorList>
            <consortium name="RefSeq"/>
        </authorList>
    </citation>
    <scope>IDENTIFICATION</scope>
</reference>
<proteinExistence type="inferred from homology"/>
<comment type="similarity">
    <text evidence="3 5">Belongs to the pectinacetylesterase family.</text>
</comment>
<dbReference type="GO" id="GO:0052793">
    <property type="term" value="F:pectin acetylesterase activity"/>
    <property type="evidence" value="ECO:0000318"/>
    <property type="project" value="GO_Central"/>
</dbReference>
<dbReference type="AlphaFoldDB" id="A0A1U8Q0Y4"/>
<evidence type="ECO:0000313" key="6">
    <source>
        <dbReference type="Proteomes" id="UP000189703"/>
    </source>
</evidence>
<keyword evidence="6" id="KW-1185">Reference proteome</keyword>
<dbReference type="Proteomes" id="UP000189703">
    <property type="component" value="Unplaced"/>
</dbReference>
<dbReference type="InParanoid" id="A0A1U8Q0Y4"/>
<evidence type="ECO:0000256" key="3">
    <source>
        <dbReference type="ARBA" id="ARBA00005784"/>
    </source>
</evidence>
<keyword evidence="4 5" id="KW-0134">Cell wall</keyword>
<dbReference type="PANTHER" id="PTHR21562:SF124">
    <property type="entry name" value="PECTIN ACETYLESTERASE"/>
    <property type="match status" value="1"/>
</dbReference>
<comment type="function">
    <text evidence="1 5">Hydrolyzes acetyl esters in homogalacturonan regions of pectin. In type I primary cell wall, galacturonic acid residues of pectin can be acetylated at the O-2 and O-3 positions. Decreasing the degree of acetylation of pectin gels in vitro alters their physical properties.</text>
</comment>
<keyword evidence="5" id="KW-0378">Hydrolase</keyword>
<evidence type="ECO:0000256" key="4">
    <source>
        <dbReference type="ARBA" id="ARBA00022512"/>
    </source>
</evidence>
<dbReference type="Pfam" id="PF03283">
    <property type="entry name" value="PAE"/>
    <property type="match status" value="1"/>
</dbReference>
<organism evidence="6 7">
    <name type="scientific">Nelumbo nucifera</name>
    <name type="common">Sacred lotus</name>
    <dbReference type="NCBI Taxonomy" id="4432"/>
    <lineage>
        <taxon>Eukaryota</taxon>
        <taxon>Viridiplantae</taxon>
        <taxon>Streptophyta</taxon>
        <taxon>Embryophyta</taxon>
        <taxon>Tracheophyta</taxon>
        <taxon>Spermatophyta</taxon>
        <taxon>Magnoliopsida</taxon>
        <taxon>Proteales</taxon>
        <taxon>Nelumbonaceae</taxon>
        <taxon>Nelumbo</taxon>
    </lineage>
</organism>
<protein>
    <recommendedName>
        <fullName evidence="5">Pectin acetylesterase</fullName>
        <ecNumber evidence="5">3.1.1.-</ecNumber>
    </recommendedName>
</protein>
<dbReference type="InterPro" id="IPR004963">
    <property type="entry name" value="PAE/NOTUM"/>
</dbReference>
<dbReference type="STRING" id="4432.A0A1U8Q0Y4"/>
<evidence type="ECO:0000256" key="1">
    <source>
        <dbReference type="ARBA" id="ARBA00003534"/>
    </source>
</evidence>
<gene>
    <name evidence="7" type="primary">LOC104588093</name>
</gene>
<dbReference type="GO" id="GO:0009505">
    <property type="term" value="C:plant-type cell wall"/>
    <property type="evidence" value="ECO:0000318"/>
    <property type="project" value="GO_Central"/>
</dbReference>
<evidence type="ECO:0000256" key="5">
    <source>
        <dbReference type="RuleBase" id="RU363114"/>
    </source>
</evidence>
<dbReference type="eggNOG" id="KOG4287">
    <property type="taxonomic scope" value="Eukaryota"/>
</dbReference>
<comment type="subcellular location">
    <subcellularLocation>
        <location evidence="2 5">Secreted</location>
        <location evidence="2 5">Cell wall</location>
    </subcellularLocation>
</comment>
<evidence type="ECO:0000256" key="2">
    <source>
        <dbReference type="ARBA" id="ARBA00004191"/>
    </source>
</evidence>
<keyword evidence="5" id="KW-0961">Cell wall biogenesis/degradation</keyword>
<keyword evidence="5" id="KW-0964">Secreted</keyword>
<dbReference type="KEGG" id="nnu:104588093"/>
<dbReference type="PANTHER" id="PTHR21562">
    <property type="entry name" value="NOTUM-RELATED"/>
    <property type="match status" value="1"/>
</dbReference>
<sequence>MSLPFGVSVAVNHRRERNTKPLSPVAGRSLPSPVGEDSRIKVFTAEICSILARLGSECHIKQNGLYKSSGLSLYLLIWTLVTVGVNGYFVEITYLQDAVAKGAVCLDGSPPAYHGGAWCNNVTTCLARKNTRLGSSRAMVKQHSFSGILGKNKEFNPDFYNWNKVEVRYCDGASFTGDVEKVDPATDLHFRGYRIFLAVVDDLLAKGMKNAQNALLSGCSAGGLTAILCDKFRELVTKSVKVKCMADAGFFIETKTIAGTERIKEFFNDVVTTHQSAKNLPASCTSKGIPGSVKNSLAPVLLIPMALGTTAGLCSASQLEAIQGHLNPHCTPILES</sequence>
<dbReference type="OrthoDB" id="2015280at2759"/>